<reference evidence="3" key="1">
    <citation type="journal article" date="2019" name="Int. J. Syst. Evol. Microbiol.">
        <title>The Global Catalogue of Microorganisms (GCM) 10K type strain sequencing project: providing services to taxonomists for standard genome sequencing and annotation.</title>
        <authorList>
            <consortium name="The Broad Institute Genomics Platform"/>
            <consortium name="The Broad Institute Genome Sequencing Center for Infectious Disease"/>
            <person name="Wu L."/>
            <person name="Ma J."/>
        </authorList>
    </citation>
    <scope>NUCLEOTIDE SEQUENCE [LARGE SCALE GENOMIC DNA]</scope>
    <source>
        <strain evidence="3">IBRC-M 10813</strain>
    </source>
</reference>
<keyword evidence="2" id="KW-0328">Glycosyltransferase</keyword>
<protein>
    <submittedName>
        <fullName evidence="2">Glycosyltransferase</fullName>
        <ecNumber evidence="2">2.4.-.-</ecNumber>
    </submittedName>
</protein>
<comment type="caution">
    <text evidence="2">The sequence shown here is derived from an EMBL/GenBank/DDBJ whole genome shotgun (WGS) entry which is preliminary data.</text>
</comment>
<sequence>MDVRLLYITSGIHSLAHLDPNLISGFTELEKKEEHFHFLTFHPGKESITTLFSKIYSFRPDVIISLRGALPRQVVDQVRQTGIPIGLYIVDDPYSFSEHSVMMQPYSFMITQDFACLPYYRRQNKRCFYLPLAVNQQLYHPLRVNQRYKSDICFIASATPIRRQYIDQMAEFLLQKRFLLIGRWWDRLKHYEKLKHGIMNRTISPVEVARYYNGAKIVLNIHRSKNDVRRNPLEIPAFTPNNRTFDIAACRSFQLVTHRRDLGRFYRLGEEIVSIRGADEMRQKIAYYLNHQRERKGIATRAYRRTVREHTYLERLRRFVRIVGVRLLGRYP</sequence>
<dbReference type="Proteomes" id="UP001595843">
    <property type="component" value="Unassembled WGS sequence"/>
</dbReference>
<keyword evidence="3" id="KW-1185">Reference proteome</keyword>
<keyword evidence="2" id="KW-0808">Transferase</keyword>
<dbReference type="RefSeq" id="WP_380704812.1">
    <property type="nucleotide sequence ID" value="NZ_JBHSAP010000009.1"/>
</dbReference>
<dbReference type="GO" id="GO:0016757">
    <property type="term" value="F:glycosyltransferase activity"/>
    <property type="evidence" value="ECO:0007669"/>
    <property type="project" value="UniProtKB-KW"/>
</dbReference>
<organism evidence="2 3">
    <name type="scientific">Salinithrix halophila</name>
    <dbReference type="NCBI Taxonomy" id="1485204"/>
    <lineage>
        <taxon>Bacteria</taxon>
        <taxon>Bacillati</taxon>
        <taxon>Bacillota</taxon>
        <taxon>Bacilli</taxon>
        <taxon>Bacillales</taxon>
        <taxon>Thermoactinomycetaceae</taxon>
        <taxon>Salinithrix</taxon>
    </lineage>
</organism>
<gene>
    <name evidence="2" type="ORF">ACFOUO_08895</name>
</gene>
<dbReference type="InterPro" id="IPR055259">
    <property type="entry name" value="YkvP/CgeB_Glyco_trans-like"/>
</dbReference>
<feature type="domain" description="Spore protein YkvP/CgeB glycosyl transferase-like" evidence="1">
    <location>
        <begin position="164"/>
        <end position="320"/>
    </location>
</feature>
<dbReference type="Pfam" id="PF13524">
    <property type="entry name" value="Glyco_trans_1_2"/>
    <property type="match status" value="1"/>
</dbReference>
<dbReference type="EMBL" id="JBHSAP010000009">
    <property type="protein sequence ID" value="MFC4076928.1"/>
    <property type="molecule type" value="Genomic_DNA"/>
</dbReference>
<name>A0ABV8JI72_9BACL</name>
<dbReference type="EC" id="2.4.-.-" evidence="2"/>
<evidence type="ECO:0000313" key="3">
    <source>
        <dbReference type="Proteomes" id="UP001595843"/>
    </source>
</evidence>
<accession>A0ABV8JI72</accession>
<evidence type="ECO:0000259" key="1">
    <source>
        <dbReference type="Pfam" id="PF13524"/>
    </source>
</evidence>
<proteinExistence type="predicted"/>
<evidence type="ECO:0000313" key="2">
    <source>
        <dbReference type="EMBL" id="MFC4076928.1"/>
    </source>
</evidence>